<sequence>MKDIILIGASGFVGSAILEEALNRGHKVTALVRNPEKIQVKNENLTVLAVDATDVEALSKVAAGKDAVISAYNPGWGNPRLYEEILENYPKIIEGVKKAGVQRLLVVGGAGVLYVQPGVRLMDSGTLPAELMPAVKGEGELFLNVLSKDNDIDWVYFAPPANLGNMGKGIRTGKYRLGTDTLLVDEKGDSFISVEDYAVAMIDELEQEAHHKALFTAAY</sequence>
<dbReference type="Pfam" id="PF13460">
    <property type="entry name" value="NAD_binding_10"/>
    <property type="match status" value="1"/>
</dbReference>
<dbReference type="InterPro" id="IPR016040">
    <property type="entry name" value="NAD(P)-bd_dom"/>
</dbReference>
<dbReference type="RefSeq" id="WP_219408750.1">
    <property type="nucleotide sequence ID" value="NZ_CAJZHJ010000001.1"/>
</dbReference>
<dbReference type="Proteomes" id="UP000788426">
    <property type="component" value="Unassembled WGS sequence"/>
</dbReference>
<accession>A0ABS6YED6</accession>
<dbReference type="EMBL" id="JAHXCT010000007">
    <property type="protein sequence ID" value="MBW4769930.1"/>
    <property type="molecule type" value="Genomic_DNA"/>
</dbReference>
<dbReference type="PANTHER" id="PTHR43355">
    <property type="entry name" value="FLAVIN REDUCTASE (NADPH)"/>
    <property type="match status" value="1"/>
</dbReference>
<gene>
    <name evidence="2" type="ORF">KZO38_09215</name>
</gene>
<proteinExistence type="predicted"/>
<dbReference type="CDD" id="cd05244">
    <property type="entry name" value="BVR-B_like_SDR_a"/>
    <property type="match status" value="1"/>
</dbReference>
<dbReference type="InterPro" id="IPR051606">
    <property type="entry name" value="Polyketide_Oxido-like"/>
</dbReference>
<organism evidence="2 3">
    <name type="scientific">Hoylesella nanceiensis</name>
    <dbReference type="NCBI Taxonomy" id="425941"/>
    <lineage>
        <taxon>Bacteria</taxon>
        <taxon>Pseudomonadati</taxon>
        <taxon>Bacteroidota</taxon>
        <taxon>Bacteroidia</taxon>
        <taxon>Bacteroidales</taxon>
        <taxon>Prevotellaceae</taxon>
        <taxon>Hoylesella</taxon>
    </lineage>
</organism>
<evidence type="ECO:0000259" key="1">
    <source>
        <dbReference type="Pfam" id="PF13460"/>
    </source>
</evidence>
<reference evidence="2 3" key="1">
    <citation type="submission" date="2021-07" db="EMBL/GenBank/DDBJ databases">
        <title>Genomic diversity and antimicrobial resistance of Prevotella spp. isolated from chronic lung disease airways.</title>
        <authorList>
            <person name="Webb K.A."/>
            <person name="Olagoke O.S."/>
            <person name="Baird T."/>
            <person name="Neill J."/>
            <person name="Pham A."/>
            <person name="Wells T.J."/>
            <person name="Ramsay K.A."/>
            <person name="Bell S.C."/>
            <person name="Sarovich D.S."/>
            <person name="Price E.P."/>
        </authorList>
    </citation>
    <scope>NUCLEOTIDE SEQUENCE [LARGE SCALE GENOMIC DNA]</scope>
    <source>
        <strain evidence="2 3">SCHI0011.S.12</strain>
    </source>
</reference>
<protein>
    <submittedName>
        <fullName evidence="2">NAD(P)H-binding protein</fullName>
    </submittedName>
</protein>
<evidence type="ECO:0000313" key="3">
    <source>
        <dbReference type="Proteomes" id="UP000788426"/>
    </source>
</evidence>
<feature type="domain" description="NAD(P)-binding" evidence="1">
    <location>
        <begin position="8"/>
        <end position="206"/>
    </location>
</feature>
<keyword evidence="3" id="KW-1185">Reference proteome</keyword>
<comment type="caution">
    <text evidence="2">The sequence shown here is derived from an EMBL/GenBank/DDBJ whole genome shotgun (WGS) entry which is preliminary data.</text>
</comment>
<evidence type="ECO:0000313" key="2">
    <source>
        <dbReference type="EMBL" id="MBW4769930.1"/>
    </source>
</evidence>
<dbReference type="PANTHER" id="PTHR43355:SF2">
    <property type="entry name" value="FLAVIN REDUCTASE (NADPH)"/>
    <property type="match status" value="1"/>
</dbReference>
<name>A0ABS6YED6_9BACT</name>